<dbReference type="PANTHER" id="PTHR46825">
    <property type="entry name" value="D-ALANYL-D-ALANINE-CARBOXYPEPTIDASE/ENDOPEPTIDASE AMPH"/>
    <property type="match status" value="1"/>
</dbReference>
<dbReference type="PANTHER" id="PTHR46825:SF9">
    <property type="entry name" value="BETA-LACTAMASE-RELATED DOMAIN-CONTAINING PROTEIN"/>
    <property type="match status" value="1"/>
</dbReference>
<dbReference type="STRING" id="318161.Sden_1171"/>
<dbReference type="SUPFAM" id="SSF56601">
    <property type="entry name" value="beta-lactamase/transpeptidase-like"/>
    <property type="match status" value="1"/>
</dbReference>
<accession>Q12Q19</accession>
<name>Q12Q19_SHEDO</name>
<dbReference type="Gene3D" id="3.40.710.10">
    <property type="entry name" value="DD-peptidase/beta-lactamase superfamily"/>
    <property type="match status" value="1"/>
</dbReference>
<dbReference type="HOGENOM" id="CLU_020027_0_1_6"/>
<dbReference type="Proteomes" id="UP000001982">
    <property type="component" value="Chromosome"/>
</dbReference>
<protein>
    <submittedName>
        <fullName evidence="2">Beta-lactamase</fullName>
    </submittedName>
</protein>
<dbReference type="Pfam" id="PF00144">
    <property type="entry name" value="Beta-lactamase"/>
    <property type="match status" value="1"/>
</dbReference>
<dbReference type="AlphaFoldDB" id="Q12Q19"/>
<evidence type="ECO:0000313" key="2">
    <source>
        <dbReference type="EMBL" id="ABE54457.1"/>
    </source>
</evidence>
<reference evidence="2 3" key="1">
    <citation type="submission" date="2006-03" db="EMBL/GenBank/DDBJ databases">
        <title>Complete sequence of Shewanella denitrificans OS217.</title>
        <authorList>
            <consortium name="US DOE Joint Genome Institute"/>
            <person name="Copeland A."/>
            <person name="Lucas S."/>
            <person name="Lapidus A."/>
            <person name="Barry K."/>
            <person name="Detter J.C."/>
            <person name="Glavina del Rio T."/>
            <person name="Hammon N."/>
            <person name="Israni S."/>
            <person name="Dalin E."/>
            <person name="Tice H."/>
            <person name="Pitluck S."/>
            <person name="Brettin T."/>
            <person name="Bruce D."/>
            <person name="Han C."/>
            <person name="Tapia R."/>
            <person name="Gilna P."/>
            <person name="Kiss H."/>
            <person name="Schmutz J."/>
            <person name="Larimer F."/>
            <person name="Land M."/>
            <person name="Hauser L."/>
            <person name="Kyrpides N."/>
            <person name="Lykidis A."/>
            <person name="Richardson P."/>
        </authorList>
    </citation>
    <scope>NUCLEOTIDE SEQUENCE [LARGE SCALE GENOMIC DNA]</scope>
    <source>
        <strain evidence="3">OS217 / ATCC BAA-1090 / DSM 15013</strain>
    </source>
</reference>
<dbReference type="EMBL" id="CP000302">
    <property type="protein sequence ID" value="ABE54457.1"/>
    <property type="molecule type" value="Genomic_DNA"/>
</dbReference>
<dbReference type="RefSeq" id="WP_011495618.1">
    <property type="nucleotide sequence ID" value="NC_007954.1"/>
</dbReference>
<dbReference type="InterPro" id="IPR012338">
    <property type="entry name" value="Beta-lactam/transpept-like"/>
</dbReference>
<dbReference type="eggNOG" id="COG1680">
    <property type="taxonomic scope" value="Bacteria"/>
</dbReference>
<dbReference type="InterPro" id="IPR001466">
    <property type="entry name" value="Beta-lactam-related"/>
</dbReference>
<organism evidence="2 3">
    <name type="scientific">Shewanella denitrificans (strain OS217 / ATCC BAA-1090 / DSM 15013)</name>
    <dbReference type="NCBI Taxonomy" id="318161"/>
    <lineage>
        <taxon>Bacteria</taxon>
        <taxon>Pseudomonadati</taxon>
        <taxon>Pseudomonadota</taxon>
        <taxon>Gammaproteobacteria</taxon>
        <taxon>Alteromonadales</taxon>
        <taxon>Shewanellaceae</taxon>
        <taxon>Shewanella</taxon>
    </lineage>
</organism>
<dbReference type="InterPro" id="IPR050491">
    <property type="entry name" value="AmpC-like"/>
</dbReference>
<sequence length="455" mass="50244">MNKDQLQTALETVLAEYQLAGASVILYHNDKMISANAGIISAEDGEYNVDTKFRIGCLVKVLTASQIMALVDDNLLDLSLPIAGYLPALNALNSSALSLVTAKQLLCHESGLVANFYYQDEKLTTVNLIDALSKKSDEELFISKPGEHCSYSNVGYVLLAYLIEQLRQKSWVDDLDERILRPSDIVFQESGQEGVNSKVPFGLCLNKSYQGPYLTFEPKDITPADGGALALSATELMQIAKLHLKQGISDTSKQVLSEQSVQNMQSNIANPSGPWASMKGLAYGWLAYADGSYGFSGDGIRQHVLIRILPTENIGLVIVANYHSAGILFNELWKYSLETIGCTPDIKQANQRMVNKAVELEEGFDLRFSDSSRQYRMYWMDGAGRVELTSNNPELFGDNKSVELLHVDHNHFVAPGLGNFCNLWLLSEVNQNNDGNYLWNGVSLLRGQGQIVNVI</sequence>
<proteinExistence type="predicted"/>
<keyword evidence="3" id="KW-1185">Reference proteome</keyword>
<dbReference type="OrthoDB" id="119951at2"/>
<evidence type="ECO:0000313" key="3">
    <source>
        <dbReference type="Proteomes" id="UP000001982"/>
    </source>
</evidence>
<dbReference type="KEGG" id="sdn:Sden_1171"/>
<evidence type="ECO:0000259" key="1">
    <source>
        <dbReference type="Pfam" id="PF00144"/>
    </source>
</evidence>
<feature type="domain" description="Beta-lactamase-related" evidence="1">
    <location>
        <begin position="8"/>
        <end position="322"/>
    </location>
</feature>
<gene>
    <name evidence="2" type="ordered locus">Sden_1171</name>
</gene>